<keyword evidence="3" id="KW-1003">Cell membrane</keyword>
<comment type="similarity">
    <text evidence="2">Belongs to the resistance-nodulation-cell division (RND) (TC 2.A.6) family. MmpL subfamily.</text>
</comment>
<keyword evidence="10" id="KW-1185">Reference proteome</keyword>
<evidence type="ECO:0000256" key="6">
    <source>
        <dbReference type="ARBA" id="ARBA00023136"/>
    </source>
</evidence>
<dbReference type="SUPFAM" id="SSF82866">
    <property type="entry name" value="Multidrug efflux transporter AcrB transmembrane domain"/>
    <property type="match status" value="2"/>
</dbReference>
<keyword evidence="6 7" id="KW-0472">Membrane</keyword>
<feature type="transmembrane region" description="Helical" evidence="7">
    <location>
        <begin position="12"/>
        <end position="37"/>
    </location>
</feature>
<dbReference type="InterPro" id="IPR000731">
    <property type="entry name" value="SSD"/>
</dbReference>
<dbReference type="PANTHER" id="PTHR33406">
    <property type="entry name" value="MEMBRANE PROTEIN MJ1562-RELATED"/>
    <property type="match status" value="1"/>
</dbReference>
<feature type="transmembrane region" description="Helical" evidence="7">
    <location>
        <begin position="274"/>
        <end position="293"/>
    </location>
</feature>
<keyword evidence="4 7" id="KW-0812">Transmembrane</keyword>
<evidence type="ECO:0000256" key="4">
    <source>
        <dbReference type="ARBA" id="ARBA00022692"/>
    </source>
</evidence>
<feature type="transmembrane region" description="Helical" evidence="7">
    <location>
        <begin position="531"/>
        <end position="549"/>
    </location>
</feature>
<dbReference type="InterPro" id="IPR050545">
    <property type="entry name" value="Mycobact_MmpL"/>
</dbReference>
<feature type="transmembrane region" description="Helical" evidence="7">
    <location>
        <begin position="502"/>
        <end position="519"/>
    </location>
</feature>
<feature type="transmembrane region" description="Helical" evidence="7">
    <location>
        <begin position="569"/>
        <end position="590"/>
    </location>
</feature>
<feature type="transmembrane region" description="Helical" evidence="7">
    <location>
        <begin position="226"/>
        <end position="247"/>
    </location>
</feature>
<evidence type="ECO:0000256" key="7">
    <source>
        <dbReference type="SAM" id="Phobius"/>
    </source>
</evidence>
<organism evidence="9 10">
    <name type="scientific">Dactylosporangium aurantiacum</name>
    <dbReference type="NCBI Taxonomy" id="35754"/>
    <lineage>
        <taxon>Bacteria</taxon>
        <taxon>Bacillati</taxon>
        <taxon>Actinomycetota</taxon>
        <taxon>Actinomycetes</taxon>
        <taxon>Micromonosporales</taxon>
        <taxon>Micromonosporaceae</taxon>
        <taxon>Dactylosporangium</taxon>
    </lineage>
</organism>
<dbReference type="GO" id="GO:0005886">
    <property type="term" value="C:plasma membrane"/>
    <property type="evidence" value="ECO:0007669"/>
    <property type="project" value="UniProtKB-SubCell"/>
</dbReference>
<evidence type="ECO:0000313" key="9">
    <source>
        <dbReference type="EMBL" id="UWZ59791.1"/>
    </source>
</evidence>
<evidence type="ECO:0000313" key="10">
    <source>
        <dbReference type="Proteomes" id="UP001058003"/>
    </source>
</evidence>
<accession>A0A9Q9IQJ8</accession>
<name>A0A9Q9IQJ8_9ACTN</name>
<feature type="domain" description="SSD" evidence="8">
    <location>
        <begin position="175"/>
        <end position="324"/>
    </location>
</feature>
<sequence length="716" mass="74166">MARLGTWCFRRRWWVVGVWLVVVAGGVLAAGPLLNAISEDSSVRKKVESIEAYDLISTAEDSSGQVVGLVDGVDPAAADVRGAVEAVMARVRGVEHVRQVEATAVSTDGRALLVVATLEKVDKPTRNAAVDAVEAELDRLGGELPAGAAVRVGGSATISRDAGRTLDADRTQAELLSLPLTLIVLVVVFGGLVAAGVPVLAAVVSIATVFPVLYVFTTFTDVDSNALTVASLLGLGLSVDYGLLLVARYREELAAGFSPEVAIGRAWATAGRTILFSALTVAAALAGLLAFSVRQLTALGAAGVSIALVAMLVSLTFTAALIGLARRRLKPSRRPAGDEAGRGLFAALAAFVQRRAALVAVLTAAVLLAAGLPLLSATVKLPGLEGTPRSIASVRVADELKTRFGRSFAPSVRIIARTGAADLDAYAARWAADPAVGKVQPAKPAGSGLATVELNLRGGAQDDAAQDLVHRIRADRPAGVQSWVTGDAAVLVDLVDLILDDLPLALGITLTAMLVLLFAMTGSVIVPVKAILANVVSLGATLGVMVAVFEHGWLAGVLGTLTVGGLDPFVVVILFAFAFALSMDYEVFLLGRIKEYADAGDDTDTAVRRGLQHTGRVITSAALLMVIVFGCFAAAKMGSIEQIGLGLTTAVLVDATVVRCLLVPATMTLLGRWNWWAPAPLRRLHARIGLREVTLPPPAPAPAEPAMSGVRGATTP</sequence>
<dbReference type="KEGG" id="daur:Daura_27720"/>
<dbReference type="PROSITE" id="PS50156">
    <property type="entry name" value="SSD"/>
    <property type="match status" value="1"/>
</dbReference>
<dbReference type="Pfam" id="PF03176">
    <property type="entry name" value="MMPL"/>
    <property type="match status" value="2"/>
</dbReference>
<dbReference type="Gene3D" id="1.20.1640.10">
    <property type="entry name" value="Multidrug efflux transporter AcrB transmembrane domain"/>
    <property type="match status" value="2"/>
</dbReference>
<dbReference type="PANTHER" id="PTHR33406:SF11">
    <property type="entry name" value="MEMBRANE PROTEIN SCO6666-RELATED"/>
    <property type="match status" value="1"/>
</dbReference>
<reference evidence="9" key="1">
    <citation type="submission" date="2021-04" db="EMBL/GenBank/DDBJ databases">
        <title>Dactylosporangium aurantiacum NRRL B-8018 full assembly.</title>
        <authorList>
            <person name="Hartkoorn R.C."/>
            <person name="Beaudoing E."/>
            <person name="Hot D."/>
        </authorList>
    </citation>
    <scope>NUCLEOTIDE SEQUENCE</scope>
    <source>
        <strain evidence="9">NRRL B-8018</strain>
    </source>
</reference>
<dbReference type="Proteomes" id="UP001058003">
    <property type="component" value="Chromosome"/>
</dbReference>
<feature type="transmembrane region" description="Helical" evidence="7">
    <location>
        <begin position="182"/>
        <end position="214"/>
    </location>
</feature>
<evidence type="ECO:0000256" key="5">
    <source>
        <dbReference type="ARBA" id="ARBA00022989"/>
    </source>
</evidence>
<protein>
    <submittedName>
        <fullName evidence="9">MMPL family transporter</fullName>
    </submittedName>
</protein>
<dbReference type="AlphaFoldDB" id="A0A9Q9IQJ8"/>
<feature type="transmembrane region" description="Helical" evidence="7">
    <location>
        <begin position="617"/>
        <end position="637"/>
    </location>
</feature>
<dbReference type="EMBL" id="CP073767">
    <property type="protein sequence ID" value="UWZ59791.1"/>
    <property type="molecule type" value="Genomic_DNA"/>
</dbReference>
<comment type="subcellular location">
    <subcellularLocation>
        <location evidence="1">Cell membrane</location>
        <topology evidence="1">Multi-pass membrane protein</topology>
    </subcellularLocation>
</comment>
<dbReference type="OrthoDB" id="7051771at2"/>
<evidence type="ECO:0000259" key="8">
    <source>
        <dbReference type="PROSITE" id="PS50156"/>
    </source>
</evidence>
<dbReference type="InterPro" id="IPR004869">
    <property type="entry name" value="MMPL_dom"/>
</dbReference>
<evidence type="ECO:0000256" key="2">
    <source>
        <dbReference type="ARBA" id="ARBA00010157"/>
    </source>
</evidence>
<proteinExistence type="inferred from homology"/>
<evidence type="ECO:0000256" key="1">
    <source>
        <dbReference type="ARBA" id="ARBA00004651"/>
    </source>
</evidence>
<evidence type="ECO:0000256" key="3">
    <source>
        <dbReference type="ARBA" id="ARBA00022475"/>
    </source>
</evidence>
<feature type="transmembrane region" description="Helical" evidence="7">
    <location>
        <begin position="356"/>
        <end position="375"/>
    </location>
</feature>
<keyword evidence="5 7" id="KW-1133">Transmembrane helix</keyword>
<feature type="transmembrane region" description="Helical" evidence="7">
    <location>
        <begin position="299"/>
        <end position="324"/>
    </location>
</feature>
<gene>
    <name evidence="9" type="ORF">Daura_27720</name>
</gene>